<evidence type="ECO:0000256" key="4">
    <source>
        <dbReference type="ARBA" id="ARBA00022553"/>
    </source>
</evidence>
<evidence type="ECO:0000313" key="15">
    <source>
        <dbReference type="Proteomes" id="UP000177078"/>
    </source>
</evidence>
<evidence type="ECO:0000256" key="7">
    <source>
        <dbReference type="ARBA" id="ARBA00022840"/>
    </source>
</evidence>
<dbReference type="SFLD" id="SFLDS00003">
    <property type="entry name" value="Haloacid_Dehalogenase"/>
    <property type="match status" value="1"/>
</dbReference>
<keyword evidence="4" id="KW-0597">Phosphoprotein</keyword>
<feature type="non-terminal residue" evidence="14">
    <location>
        <position position="720"/>
    </location>
</feature>
<keyword evidence="5 12" id="KW-0812">Transmembrane</keyword>
<dbReference type="PROSITE" id="PS00154">
    <property type="entry name" value="ATPASE_E1_E2"/>
    <property type="match status" value="1"/>
</dbReference>
<comment type="subcellular location">
    <subcellularLocation>
        <location evidence="1">Cell membrane</location>
        <topology evidence="1">Multi-pass membrane protein</topology>
    </subcellularLocation>
</comment>
<keyword evidence="7" id="KW-0067">ATP-binding</keyword>
<dbReference type="Gene3D" id="3.40.50.1000">
    <property type="entry name" value="HAD superfamily/HAD-like"/>
    <property type="match status" value="1"/>
</dbReference>
<evidence type="ECO:0000256" key="3">
    <source>
        <dbReference type="ARBA" id="ARBA00022475"/>
    </source>
</evidence>
<evidence type="ECO:0000256" key="1">
    <source>
        <dbReference type="ARBA" id="ARBA00004651"/>
    </source>
</evidence>
<evidence type="ECO:0000256" key="9">
    <source>
        <dbReference type="ARBA" id="ARBA00022967"/>
    </source>
</evidence>
<dbReference type="Pfam" id="PF00122">
    <property type="entry name" value="E1-E2_ATPase"/>
    <property type="match status" value="1"/>
</dbReference>
<dbReference type="InterPro" id="IPR001757">
    <property type="entry name" value="P_typ_ATPase"/>
</dbReference>
<dbReference type="PRINTS" id="PR00119">
    <property type="entry name" value="CATATPASE"/>
</dbReference>
<proteinExistence type="inferred from homology"/>
<evidence type="ECO:0000259" key="13">
    <source>
        <dbReference type="SMART" id="SM00831"/>
    </source>
</evidence>
<keyword evidence="9" id="KW-1278">Translocase</keyword>
<dbReference type="SUPFAM" id="SSF81660">
    <property type="entry name" value="Metal cation-transporting ATPase, ATP-binding domain N"/>
    <property type="match status" value="1"/>
</dbReference>
<dbReference type="EMBL" id="MHUC01000037">
    <property type="protein sequence ID" value="OHA70105.1"/>
    <property type="molecule type" value="Genomic_DNA"/>
</dbReference>
<evidence type="ECO:0000256" key="6">
    <source>
        <dbReference type="ARBA" id="ARBA00022741"/>
    </source>
</evidence>
<dbReference type="Gene3D" id="3.40.1110.10">
    <property type="entry name" value="Calcium-transporting ATPase, cytoplasmic domain N"/>
    <property type="match status" value="1"/>
</dbReference>
<reference evidence="14 15" key="1">
    <citation type="journal article" date="2016" name="Nat. Commun.">
        <title>Thousands of microbial genomes shed light on interconnected biogeochemical processes in an aquifer system.</title>
        <authorList>
            <person name="Anantharaman K."/>
            <person name="Brown C.T."/>
            <person name="Hug L.A."/>
            <person name="Sharon I."/>
            <person name="Castelle C.J."/>
            <person name="Probst A.J."/>
            <person name="Thomas B.C."/>
            <person name="Singh A."/>
            <person name="Wilkins M.J."/>
            <person name="Karaoz U."/>
            <person name="Brodie E.L."/>
            <person name="Williams K.H."/>
            <person name="Hubbard S.S."/>
            <person name="Banfield J.F."/>
        </authorList>
    </citation>
    <scope>NUCLEOTIDE SEQUENCE [LARGE SCALE GENOMIC DNA]</scope>
</reference>
<gene>
    <name evidence="14" type="ORF">A3F15_00200</name>
</gene>
<dbReference type="SUPFAM" id="SSF81665">
    <property type="entry name" value="Calcium ATPase, transmembrane domain M"/>
    <property type="match status" value="1"/>
</dbReference>
<dbReference type="Proteomes" id="UP000177078">
    <property type="component" value="Unassembled WGS sequence"/>
</dbReference>
<keyword evidence="6" id="KW-0547">Nucleotide-binding</keyword>
<dbReference type="AlphaFoldDB" id="A0A1G2RB88"/>
<comment type="similarity">
    <text evidence="2">Belongs to the cation transport ATPase (P-type) (TC 3.A.3) family. Type IIA subfamily.</text>
</comment>
<dbReference type="Pfam" id="PF08282">
    <property type="entry name" value="Hydrolase_3"/>
    <property type="match status" value="1"/>
</dbReference>
<dbReference type="SFLD" id="SFLDF00027">
    <property type="entry name" value="p-type_atpase"/>
    <property type="match status" value="1"/>
</dbReference>
<organism evidence="14 15">
    <name type="scientific">Candidatus Wildermuthbacteria bacterium RIFCSPHIGHO2_12_FULL_40_12</name>
    <dbReference type="NCBI Taxonomy" id="1802457"/>
    <lineage>
        <taxon>Bacteria</taxon>
        <taxon>Candidatus Wildermuthiibacteriota</taxon>
    </lineage>
</organism>
<dbReference type="SUPFAM" id="SSF81653">
    <property type="entry name" value="Calcium ATPase, transduction domain A"/>
    <property type="match status" value="1"/>
</dbReference>
<dbReference type="SMART" id="SM00831">
    <property type="entry name" value="Cation_ATPase_N"/>
    <property type="match status" value="1"/>
</dbReference>
<dbReference type="STRING" id="1802457.A3F15_00200"/>
<dbReference type="Pfam" id="PF13246">
    <property type="entry name" value="Cation_ATPase"/>
    <property type="match status" value="1"/>
</dbReference>
<evidence type="ECO:0000313" key="14">
    <source>
        <dbReference type="EMBL" id="OHA70105.1"/>
    </source>
</evidence>
<dbReference type="PANTHER" id="PTHR43294">
    <property type="entry name" value="SODIUM/POTASSIUM-TRANSPORTING ATPASE SUBUNIT ALPHA"/>
    <property type="match status" value="1"/>
</dbReference>
<evidence type="ECO:0000256" key="5">
    <source>
        <dbReference type="ARBA" id="ARBA00022692"/>
    </source>
</evidence>
<evidence type="ECO:0000256" key="11">
    <source>
        <dbReference type="ARBA" id="ARBA00023136"/>
    </source>
</evidence>
<dbReference type="InterPro" id="IPR036412">
    <property type="entry name" value="HAD-like_sf"/>
</dbReference>
<dbReference type="InterPro" id="IPR023299">
    <property type="entry name" value="ATPase_P-typ_cyto_dom_N"/>
</dbReference>
<evidence type="ECO:0000256" key="10">
    <source>
        <dbReference type="ARBA" id="ARBA00022989"/>
    </source>
</evidence>
<sequence>MIQNNWHSISFDLALKELNSNRDKGLAAAEVKTRQKQYGKNGLPEARPLSGIILFLSQFKSPLVYILLLSGVITLAMREYSESAVIFFIVVINATIGYFQERKTAEILGALKKLIKIKALVVRNGEERIVPQEDLVPGDIILLSPGDKVPADARIIESQNLRVNESVLTGEWLAVAKQNNALLVKTPIADRNSMVYMGTVTEEGKTVAVVTATGLQTEIGKLASIVRTTRDEKTPYQRKIENFSKIIAIVVLLACLIIFIGGVLSGENPFDIFLTAVSVAVAAIPEGLPIAVTLVFAFGVRELLKKKGLVRRLVASEILGSTSVICTDKTGTLTKAKMELKGIYTGDGKFLDRINQTGGEQIGLKLDSSHALALKIALLRSEAFIENFEEPMEQWVMRGRPTDKALFLAATEAGLDKEDILKEERLIGELLFDPQYKYSASLHRLPDKYVAYIMGAPEKILSMCKFADGSGTTVGFDTQHEKTLKEKYSLFASEGFRVISVAYKVIPEIDAMELSKLSLEENDKAIIYEKILDGAVFAGFITLHDPIRQSTREAMRICRQAGMKPVIITGDHKFTAKAVAKELDFNIKEENILEGKDLDEMSDVELDKIVNRIHIYARSEPRHKIRIVSAWQRKGEVVAMTGDGINDAPALKKANIGVALGSGTDVAKEASDLVLLDDNFEIIIVAIEEGRKIIDNIRKIITYLLIGGFTEVLLIGMALL</sequence>
<evidence type="ECO:0000256" key="2">
    <source>
        <dbReference type="ARBA" id="ARBA00005675"/>
    </source>
</evidence>
<dbReference type="Gene3D" id="1.20.1110.10">
    <property type="entry name" value="Calcium-transporting ATPase, transmembrane domain"/>
    <property type="match status" value="1"/>
</dbReference>
<dbReference type="GO" id="GO:0005886">
    <property type="term" value="C:plasma membrane"/>
    <property type="evidence" value="ECO:0007669"/>
    <property type="project" value="UniProtKB-SubCell"/>
</dbReference>
<dbReference type="Gene3D" id="2.70.150.10">
    <property type="entry name" value="Calcium-transporting ATPase, cytoplasmic transduction domain A"/>
    <property type="match status" value="1"/>
</dbReference>
<feature type="transmembrane region" description="Helical" evidence="12">
    <location>
        <begin position="246"/>
        <end position="266"/>
    </location>
</feature>
<dbReference type="InterPro" id="IPR008250">
    <property type="entry name" value="ATPase_P-typ_transduc_dom_A_sf"/>
</dbReference>
<dbReference type="InterPro" id="IPR018303">
    <property type="entry name" value="ATPase_P-typ_P_site"/>
</dbReference>
<dbReference type="GO" id="GO:0005524">
    <property type="term" value="F:ATP binding"/>
    <property type="evidence" value="ECO:0007669"/>
    <property type="project" value="UniProtKB-KW"/>
</dbReference>
<dbReference type="GO" id="GO:0016887">
    <property type="term" value="F:ATP hydrolysis activity"/>
    <property type="evidence" value="ECO:0007669"/>
    <property type="project" value="InterPro"/>
</dbReference>
<dbReference type="InterPro" id="IPR050510">
    <property type="entry name" value="Cation_transp_ATPase_P-type"/>
</dbReference>
<comment type="caution">
    <text evidence="14">The sequence shown here is derived from an EMBL/GenBank/DDBJ whole genome shotgun (WGS) entry which is preliminary data.</text>
</comment>
<dbReference type="InterPro" id="IPR044492">
    <property type="entry name" value="P_typ_ATPase_HD_dom"/>
</dbReference>
<accession>A0A1G2RB88</accession>
<keyword evidence="8" id="KW-0460">Magnesium</keyword>
<evidence type="ECO:0000256" key="12">
    <source>
        <dbReference type="SAM" id="Phobius"/>
    </source>
</evidence>
<dbReference type="InterPro" id="IPR004014">
    <property type="entry name" value="ATPase_P-typ_cation-transptr_N"/>
</dbReference>
<dbReference type="PRINTS" id="PR00121">
    <property type="entry name" value="NAKATPASE"/>
</dbReference>
<protein>
    <recommendedName>
        <fullName evidence="13">Cation-transporting P-type ATPase N-terminal domain-containing protein</fullName>
    </recommendedName>
</protein>
<dbReference type="SUPFAM" id="SSF56784">
    <property type="entry name" value="HAD-like"/>
    <property type="match status" value="1"/>
</dbReference>
<feature type="transmembrane region" description="Helical" evidence="12">
    <location>
        <begin position="700"/>
        <end position="719"/>
    </location>
</feature>
<feature type="transmembrane region" description="Helical" evidence="12">
    <location>
        <begin position="272"/>
        <end position="298"/>
    </location>
</feature>
<dbReference type="NCBIfam" id="TIGR01494">
    <property type="entry name" value="ATPase_P-type"/>
    <property type="match status" value="2"/>
</dbReference>
<keyword evidence="10 12" id="KW-1133">Transmembrane helix</keyword>
<feature type="domain" description="Cation-transporting P-type ATPase N-terminal" evidence="13">
    <location>
        <begin position="5"/>
        <end position="79"/>
    </location>
</feature>
<dbReference type="FunFam" id="2.70.150.10:FF:000160">
    <property type="entry name" value="Sarcoplasmic/endoplasmic reticulum calcium ATPase 1"/>
    <property type="match status" value="1"/>
</dbReference>
<feature type="transmembrane region" description="Helical" evidence="12">
    <location>
        <begin position="52"/>
        <end position="77"/>
    </location>
</feature>
<feature type="transmembrane region" description="Helical" evidence="12">
    <location>
        <begin position="83"/>
        <end position="99"/>
    </location>
</feature>
<dbReference type="InterPro" id="IPR023214">
    <property type="entry name" value="HAD_sf"/>
</dbReference>
<dbReference type="PANTHER" id="PTHR43294:SF21">
    <property type="entry name" value="CATION TRANSPORTING ATPASE"/>
    <property type="match status" value="1"/>
</dbReference>
<evidence type="ECO:0000256" key="8">
    <source>
        <dbReference type="ARBA" id="ARBA00022842"/>
    </source>
</evidence>
<dbReference type="InterPro" id="IPR023298">
    <property type="entry name" value="ATPase_P-typ_TM_dom_sf"/>
</dbReference>
<dbReference type="InterPro" id="IPR059000">
    <property type="entry name" value="ATPase_P-type_domA"/>
</dbReference>
<dbReference type="SFLD" id="SFLDG00002">
    <property type="entry name" value="C1.7:_P-type_atpase_like"/>
    <property type="match status" value="1"/>
</dbReference>
<keyword evidence="11 12" id="KW-0472">Membrane</keyword>
<dbReference type="Pfam" id="PF00690">
    <property type="entry name" value="Cation_ATPase_N"/>
    <property type="match status" value="1"/>
</dbReference>
<name>A0A1G2RB88_9BACT</name>
<keyword evidence="3" id="KW-1003">Cell membrane</keyword>